<dbReference type="Proteomes" id="UP000007434">
    <property type="component" value="Chromosome"/>
</dbReference>
<proteinExistence type="predicted"/>
<dbReference type="EMBL" id="CP002304">
    <property type="protein sequence ID" value="ADQ13568.1"/>
    <property type="molecule type" value="Genomic_DNA"/>
</dbReference>
<organism evidence="1 2">
    <name type="scientific">Halanaerobium hydrogeniformans</name>
    <name type="common">Halanaerobium sp. (strain sapolanicus)</name>
    <dbReference type="NCBI Taxonomy" id="656519"/>
    <lineage>
        <taxon>Bacteria</taxon>
        <taxon>Bacillati</taxon>
        <taxon>Bacillota</taxon>
        <taxon>Clostridia</taxon>
        <taxon>Halanaerobiales</taxon>
        <taxon>Halanaerobiaceae</taxon>
        <taxon>Halanaerobium</taxon>
    </lineage>
</organism>
<gene>
    <name evidence="1" type="ordered locus">Halsa_0072</name>
</gene>
<dbReference type="KEGG" id="has:Halsa_0072"/>
<keyword evidence="2" id="KW-1185">Reference proteome</keyword>
<reference evidence="1 2" key="1">
    <citation type="submission" date="2010-11" db="EMBL/GenBank/DDBJ databases">
        <title>Complete sequence of Halanaerobium sp. sapolanicus.</title>
        <authorList>
            <consortium name="US DOE Joint Genome Institute"/>
            <person name="Lucas S."/>
            <person name="Copeland A."/>
            <person name="Lapidus A."/>
            <person name="Cheng J.-F."/>
            <person name="Bruce D."/>
            <person name="Goodwin L."/>
            <person name="Pitluck S."/>
            <person name="Davenport K."/>
            <person name="Detter J.C."/>
            <person name="Han C."/>
            <person name="Tapia R."/>
            <person name="Land M."/>
            <person name="Hauser L."/>
            <person name="Jeffries C."/>
            <person name="Kyrpides N."/>
            <person name="Ivanova N."/>
            <person name="Mikhailova N."/>
            <person name="Begemann M.B."/>
            <person name="Mormile M.R."/>
            <person name="Wall J.D."/>
            <person name="Elias D.A."/>
            <person name="Woyke T."/>
        </authorList>
    </citation>
    <scope>NUCLEOTIDE SEQUENCE [LARGE SCALE GENOMIC DNA]</scope>
    <source>
        <strain evidence="2">sapolanicus</strain>
    </source>
</reference>
<protein>
    <submittedName>
        <fullName evidence="1">Uncharacterized protein</fullName>
    </submittedName>
</protein>
<dbReference type="STRING" id="656519.Halsa_0072"/>
<sequence length="114" mass="13398">MCKVTEKARAFEFHLFGGDLDFPERYTLHIPKNLETLFDSLETDEEDIEIALWNSGADAVSTVKTFALYNRSNKEYLEFEIELDNFLEGFFITLKRIYRKTSEKMLNFPVITIN</sequence>
<name>E4RNA0_HALHG</name>
<dbReference type="OrthoDB" id="2112873at2"/>
<evidence type="ECO:0000313" key="1">
    <source>
        <dbReference type="EMBL" id="ADQ13568.1"/>
    </source>
</evidence>
<accession>E4RNA0</accession>
<dbReference type="RefSeq" id="WP_013404674.1">
    <property type="nucleotide sequence ID" value="NC_014654.1"/>
</dbReference>
<reference evidence="1 2" key="2">
    <citation type="journal article" date="2011" name="J. Bacteriol.">
        <title>Complete Genome Sequence of the Haloalkaliphilic, Hydrogen Producing Halanaerobium hydrogenoformans.</title>
        <authorList>
            <person name="Brown S.D."/>
            <person name="Begemann M.B."/>
            <person name="Mormile M.R."/>
            <person name="Wall J.D."/>
            <person name="Han C.S."/>
            <person name="Goodwin L.A."/>
            <person name="Pitluck S."/>
            <person name="Land M.L."/>
            <person name="Hauser L.J."/>
            <person name="Elias D.A."/>
        </authorList>
    </citation>
    <scope>NUCLEOTIDE SEQUENCE [LARGE SCALE GENOMIC DNA]</scope>
    <source>
        <strain evidence="2">sapolanicus</strain>
    </source>
</reference>
<evidence type="ECO:0000313" key="2">
    <source>
        <dbReference type="Proteomes" id="UP000007434"/>
    </source>
</evidence>
<dbReference type="HOGENOM" id="CLU_2117596_0_0_9"/>
<dbReference type="AlphaFoldDB" id="E4RNA0"/>